<accession>Q0RR27</accession>
<protein>
    <recommendedName>
        <fullName evidence="2">Terpene synthase</fullName>
        <ecNumber evidence="2">4.2.3.-</ecNumber>
    </recommendedName>
</protein>
<dbReference type="Proteomes" id="UP000000657">
    <property type="component" value="Chromosome"/>
</dbReference>
<sequence>MCQLCPAGVPRPDFGIRIPERLHPAADRIGENLLSWAAEFGLATDAAARARLDAAGFHLAAARSLPDARQDDVELFAQWVVWLFHLDDEQDEGPMGRDAAIVRETYASITSIVEGQPAPATAPPSVTALADLWPRTARGMSAPWRRRILQHIHDHRDAFLTQIAHRQGGTVATPEEYPALRRNDNAMFMYDLVEVVYRTEIPPDLAATESWTELCAASSDIIAWTNDVVSLPREAALGETTNYVIVLQRATGCDELTALEQVQAQITRRLRALDDAERAFHTERALAASRALPADTRSPAATAHLDQRDPDRLAPVVRAVRDMPGAHLAWMFTSGRHR</sequence>
<name>Q0RR27_FRAAA</name>
<organism evidence="3 4">
    <name type="scientific">Frankia alni (strain DSM 45986 / CECT 9034 / ACN14a)</name>
    <dbReference type="NCBI Taxonomy" id="326424"/>
    <lineage>
        <taxon>Bacteria</taxon>
        <taxon>Bacillati</taxon>
        <taxon>Actinomycetota</taxon>
        <taxon>Actinomycetes</taxon>
        <taxon>Frankiales</taxon>
        <taxon>Frankiaceae</taxon>
        <taxon>Frankia</taxon>
    </lineage>
</organism>
<dbReference type="GO" id="GO:0010333">
    <property type="term" value="F:terpene synthase activity"/>
    <property type="evidence" value="ECO:0007669"/>
    <property type="project" value="InterPro"/>
</dbReference>
<dbReference type="KEGG" id="fal:FRAAL1336"/>
<dbReference type="Pfam" id="PF19086">
    <property type="entry name" value="Terpene_syn_C_2"/>
    <property type="match status" value="1"/>
</dbReference>
<dbReference type="Gene3D" id="1.10.600.10">
    <property type="entry name" value="Farnesyl Diphosphate Synthase"/>
    <property type="match status" value="1"/>
</dbReference>
<dbReference type="STRING" id="326424.FRAAL1336"/>
<evidence type="ECO:0000313" key="4">
    <source>
        <dbReference type="Proteomes" id="UP000000657"/>
    </source>
</evidence>
<dbReference type="PANTHER" id="PTHR35201">
    <property type="entry name" value="TERPENE SYNTHASE"/>
    <property type="match status" value="1"/>
</dbReference>
<dbReference type="OrthoDB" id="2989600at2"/>
<comment type="similarity">
    <text evidence="2">Belongs to the terpene synthase family.</text>
</comment>
<dbReference type="GO" id="GO:0046872">
    <property type="term" value="F:metal ion binding"/>
    <property type="evidence" value="ECO:0007669"/>
    <property type="project" value="UniProtKB-KW"/>
</dbReference>
<dbReference type="EC" id="4.2.3.-" evidence="2"/>
<dbReference type="PANTHER" id="PTHR35201:SF4">
    <property type="entry name" value="BETA-PINACENE SYNTHASE-RELATED"/>
    <property type="match status" value="1"/>
</dbReference>
<dbReference type="SUPFAM" id="SSF48576">
    <property type="entry name" value="Terpenoid synthases"/>
    <property type="match status" value="1"/>
</dbReference>
<evidence type="ECO:0000256" key="2">
    <source>
        <dbReference type="RuleBase" id="RU366034"/>
    </source>
</evidence>
<reference evidence="3 4" key="1">
    <citation type="journal article" date="2007" name="Genome Res.">
        <title>Genome characteristics of facultatively symbiotic Frankia sp. strains reflect host range and host plant biogeography.</title>
        <authorList>
            <person name="Normand P."/>
            <person name="Lapierre P."/>
            <person name="Tisa L.S."/>
            <person name="Gogarten J.P."/>
            <person name="Alloisio N."/>
            <person name="Bagnarol E."/>
            <person name="Bassi C.A."/>
            <person name="Berry A.M."/>
            <person name="Bickhart D.M."/>
            <person name="Choisne N."/>
            <person name="Couloux A."/>
            <person name="Cournoyer B."/>
            <person name="Cruveiller S."/>
            <person name="Daubin V."/>
            <person name="Demange N."/>
            <person name="Francino M.P."/>
            <person name="Goltsman E."/>
            <person name="Huang Y."/>
            <person name="Kopp O.R."/>
            <person name="Labarre L."/>
            <person name="Lapidus A."/>
            <person name="Lavire C."/>
            <person name="Marechal J."/>
            <person name="Martinez M."/>
            <person name="Mastronunzio J.E."/>
            <person name="Mullin B.C."/>
            <person name="Niemann J."/>
            <person name="Pujic P."/>
            <person name="Rawnsley T."/>
            <person name="Rouy Z."/>
            <person name="Schenowitz C."/>
            <person name="Sellstedt A."/>
            <person name="Tavares F."/>
            <person name="Tomkins J.P."/>
            <person name="Vallenet D."/>
            <person name="Valverde C."/>
            <person name="Wall L.G."/>
            <person name="Wang Y."/>
            <person name="Medigue C."/>
            <person name="Benson D.R."/>
        </authorList>
    </citation>
    <scope>NUCLEOTIDE SEQUENCE [LARGE SCALE GENOMIC DNA]</scope>
    <source>
        <strain evidence="4">DSM 45986 / CECT 9034 / ACN14a</strain>
    </source>
</reference>
<keyword evidence="1 2" id="KW-0456">Lyase</keyword>
<gene>
    <name evidence="3" type="ordered locus">FRAAL1336</name>
</gene>
<keyword evidence="2" id="KW-0460">Magnesium</keyword>
<keyword evidence="2" id="KW-0479">Metal-binding</keyword>
<dbReference type="InterPro" id="IPR008949">
    <property type="entry name" value="Isoprenoid_synthase_dom_sf"/>
</dbReference>
<proteinExistence type="inferred from homology"/>
<dbReference type="AlphaFoldDB" id="Q0RR27"/>
<evidence type="ECO:0000313" key="3">
    <source>
        <dbReference type="EMBL" id="CAJ59996.1"/>
    </source>
</evidence>
<dbReference type="HOGENOM" id="CLU_042538_4_0_11"/>
<dbReference type="eggNOG" id="COG2124">
    <property type="taxonomic scope" value="Bacteria"/>
</dbReference>
<keyword evidence="4" id="KW-1185">Reference proteome</keyword>
<dbReference type="EMBL" id="CT573213">
    <property type="protein sequence ID" value="CAJ59996.1"/>
    <property type="molecule type" value="Genomic_DNA"/>
</dbReference>
<dbReference type="SFLD" id="SFLDG01020">
    <property type="entry name" value="Terpene_Cyclase_Like_2"/>
    <property type="match status" value="1"/>
</dbReference>
<dbReference type="InterPro" id="IPR034686">
    <property type="entry name" value="Terpene_cyclase-like_2"/>
</dbReference>
<comment type="cofactor">
    <cofactor evidence="2">
        <name>Mg(2+)</name>
        <dbReference type="ChEBI" id="CHEBI:18420"/>
    </cofactor>
</comment>
<evidence type="ECO:0000256" key="1">
    <source>
        <dbReference type="ARBA" id="ARBA00023239"/>
    </source>
</evidence>
<dbReference type="SFLD" id="SFLDS00005">
    <property type="entry name" value="Isoprenoid_Synthase_Type_I"/>
    <property type="match status" value="1"/>
</dbReference>